<comment type="caution">
    <text evidence="3">The sequence shown here is derived from an EMBL/GenBank/DDBJ whole genome shotgun (WGS) entry which is preliminary data.</text>
</comment>
<sequence>MTLDPQKLLNFPIPSVRQTVTPRDAAFYALSIGMGRDPTDLAQLQFVDPLCGPIAMPGMALVLAHPGFWLGLPDSGVDPVAVLHASQSMLLLGPVPAQGEVESTTRVTHLVDKGAGKPALIFTETDIRDDRGTCFARLERTIFIRGGGGFGGDAHGPQRAPLPVPEGEPGVVIDLPTGPEQALIYRLNGDLNPLHSDPAVAARAGLRAPILHGLCTMGVIIHAVLRGRLGYRTEGLRSVQLRFAAPVFPGETIRTEIWNNGAFRASVLERDVIVADQGFFTISQDDGDAVS</sequence>
<reference evidence="3" key="1">
    <citation type="submission" date="2022-09" db="EMBL/GenBank/DDBJ databases">
        <title>Novosphingobium sp. Nov., a polycyclic aromatic hydrocarbon-degrading bacterium isolated form mangrove sediments in HongKong.</title>
        <authorList>
            <person name="Hu Z."/>
        </authorList>
    </citation>
    <scope>NUCLEOTIDE SEQUENCE</scope>
    <source>
        <strain evidence="3">HK4-1</strain>
    </source>
</reference>
<dbReference type="Pfam" id="PF01575">
    <property type="entry name" value="MaoC_dehydratas"/>
    <property type="match status" value="1"/>
</dbReference>
<organism evidence="3 4">
    <name type="scientific">Novosphingobium mangrovi</name>
    <name type="common">ex Huang et al. 2023</name>
    <dbReference type="NCBI Taxonomy" id="2976432"/>
    <lineage>
        <taxon>Bacteria</taxon>
        <taxon>Pseudomonadati</taxon>
        <taxon>Pseudomonadota</taxon>
        <taxon>Alphaproteobacteria</taxon>
        <taxon>Sphingomonadales</taxon>
        <taxon>Sphingomonadaceae</taxon>
        <taxon>Novosphingobium</taxon>
    </lineage>
</organism>
<dbReference type="InterPro" id="IPR002539">
    <property type="entry name" value="MaoC-like_dom"/>
</dbReference>
<feature type="domain" description="Peroxisomal multifunctional enzyme type 2-like N-terminal" evidence="2">
    <location>
        <begin position="20"/>
        <end position="146"/>
    </location>
</feature>
<evidence type="ECO:0000313" key="4">
    <source>
        <dbReference type="Proteomes" id="UP001165583"/>
    </source>
</evidence>
<keyword evidence="4" id="KW-1185">Reference proteome</keyword>
<dbReference type="CDD" id="cd03448">
    <property type="entry name" value="HDE_HSD"/>
    <property type="match status" value="1"/>
</dbReference>
<evidence type="ECO:0000259" key="2">
    <source>
        <dbReference type="Pfam" id="PF22622"/>
    </source>
</evidence>
<protein>
    <submittedName>
        <fullName evidence="3">MaoC/PaaZ C-terminal domain-containing protein</fullName>
    </submittedName>
</protein>
<dbReference type="RefSeq" id="WP_260047921.1">
    <property type="nucleotide sequence ID" value="NZ_JANZXA010000029.1"/>
</dbReference>
<dbReference type="Proteomes" id="UP001165583">
    <property type="component" value="Unassembled WGS sequence"/>
</dbReference>
<gene>
    <name evidence="3" type="ORF">NZK81_20955</name>
</gene>
<dbReference type="Gene3D" id="3.10.129.10">
    <property type="entry name" value="Hotdog Thioesterase"/>
    <property type="match status" value="1"/>
</dbReference>
<dbReference type="PANTHER" id="PTHR13078">
    <property type="entry name" value="PEROXISOMAL MULTIFUNCTIONAL ENZYME TYPE 2-RELATED"/>
    <property type="match status" value="1"/>
</dbReference>
<dbReference type="InterPro" id="IPR029069">
    <property type="entry name" value="HotDog_dom_sf"/>
</dbReference>
<dbReference type="SUPFAM" id="SSF54637">
    <property type="entry name" value="Thioesterase/thiol ester dehydrase-isomerase"/>
    <property type="match status" value="2"/>
</dbReference>
<dbReference type="Pfam" id="PF22622">
    <property type="entry name" value="MFE-2_hydrat-2_N"/>
    <property type="match status" value="1"/>
</dbReference>
<proteinExistence type="predicted"/>
<dbReference type="EMBL" id="JANZXA010000029">
    <property type="protein sequence ID" value="MCT2402010.1"/>
    <property type="molecule type" value="Genomic_DNA"/>
</dbReference>
<name>A0ABT2IB01_9SPHN</name>
<evidence type="ECO:0000313" key="3">
    <source>
        <dbReference type="EMBL" id="MCT2402010.1"/>
    </source>
</evidence>
<dbReference type="PANTHER" id="PTHR13078:SF56">
    <property type="entry name" value="PEROXISOMAL MULTIFUNCTIONAL ENZYME TYPE 2"/>
    <property type="match status" value="1"/>
</dbReference>
<accession>A0ABT2IB01</accession>
<evidence type="ECO:0000259" key="1">
    <source>
        <dbReference type="Pfam" id="PF01575"/>
    </source>
</evidence>
<feature type="domain" description="MaoC-like" evidence="1">
    <location>
        <begin position="166"/>
        <end position="261"/>
    </location>
</feature>
<dbReference type="InterPro" id="IPR054357">
    <property type="entry name" value="MFE-2_N"/>
</dbReference>